<keyword evidence="1" id="KW-0812">Transmembrane</keyword>
<accession>A0ABQ4Q117</accession>
<protein>
    <recommendedName>
        <fullName evidence="2">VanZ-like domain-containing protein</fullName>
    </recommendedName>
</protein>
<feature type="transmembrane region" description="Helical" evidence="1">
    <location>
        <begin position="65"/>
        <end position="90"/>
    </location>
</feature>
<evidence type="ECO:0000313" key="4">
    <source>
        <dbReference type="Proteomes" id="UP000887222"/>
    </source>
</evidence>
<dbReference type="EMBL" id="BPMK01000003">
    <property type="protein sequence ID" value="GIZ50741.1"/>
    <property type="molecule type" value="Genomic_DNA"/>
</dbReference>
<feature type="transmembrane region" description="Helical" evidence="1">
    <location>
        <begin position="97"/>
        <end position="118"/>
    </location>
</feature>
<sequence length="388" mass="41788">MAPHDDNQPLDADARAHSAQVSTFARVGLLMYGFLIVYASLYPFANWQDIGLPMWGFLLMPLPHYWTGFDVVTNVIGYMPFGALIVFALYPAVRGAGAAAIAIAGGMLLSGSLEAVQTFLPNRVSSNLDFITNASGSVAGSLAGLLLTRTFLEQSRLVRLRRNWFVPEAGRGLIVLGLWPLAQIYPQGYLFGHGQLLPILSEWLSDWSETDIDLAALLAPGLGLDVQDYWLAEILITGFGMCGALLTMSCLLRKQAPTALLVTALALAALVAKALANAVLFTPANALAWLTPGAKGGLVIGALMMSGLAYAPAVAQRRLAVACLLVGLAIINLVPANPYFVATLQAWTQGKFLNFNGAAHFLSVCWPVFALWFLLHPMHRRRTSATHR</sequence>
<feature type="transmembrane region" description="Helical" evidence="1">
    <location>
        <begin position="130"/>
        <end position="152"/>
    </location>
</feature>
<organism evidence="3 4">
    <name type="scientific">Noviherbaspirillum aridicola</name>
    <dbReference type="NCBI Taxonomy" id="2849687"/>
    <lineage>
        <taxon>Bacteria</taxon>
        <taxon>Pseudomonadati</taxon>
        <taxon>Pseudomonadota</taxon>
        <taxon>Betaproteobacteria</taxon>
        <taxon>Burkholderiales</taxon>
        <taxon>Oxalobacteraceae</taxon>
        <taxon>Noviherbaspirillum</taxon>
    </lineage>
</organism>
<dbReference type="RefSeq" id="WP_220806921.1">
    <property type="nucleotide sequence ID" value="NZ_BPMK01000003.1"/>
</dbReference>
<feature type="transmembrane region" description="Helical" evidence="1">
    <location>
        <begin position="319"/>
        <end position="340"/>
    </location>
</feature>
<keyword evidence="4" id="KW-1185">Reference proteome</keyword>
<feature type="transmembrane region" description="Helical" evidence="1">
    <location>
        <begin position="352"/>
        <end position="375"/>
    </location>
</feature>
<proteinExistence type="predicted"/>
<feature type="transmembrane region" description="Helical" evidence="1">
    <location>
        <begin position="24"/>
        <end position="45"/>
    </location>
</feature>
<feature type="transmembrane region" description="Helical" evidence="1">
    <location>
        <begin position="229"/>
        <end position="252"/>
    </location>
</feature>
<reference evidence="3 4" key="1">
    <citation type="journal article" date="2022" name="Int. J. Syst. Evol. Microbiol.">
        <title>Noviherbaspirillum aridicola sp. nov., isolated from an arid soil in Pakistan.</title>
        <authorList>
            <person name="Khan I.U."/>
            <person name="Saqib M."/>
            <person name="Amin A."/>
            <person name="Hussain F."/>
            <person name="Li L."/>
            <person name="Liu Y.H."/>
            <person name="Fang B.Z."/>
            <person name="Ahmed I."/>
            <person name="Li W.J."/>
        </authorList>
    </citation>
    <scope>NUCLEOTIDE SEQUENCE [LARGE SCALE GENOMIC DNA]</scope>
    <source>
        <strain evidence="3 4">NCCP-691</strain>
    </source>
</reference>
<name>A0ABQ4Q117_9BURK</name>
<evidence type="ECO:0000259" key="2">
    <source>
        <dbReference type="Pfam" id="PF04892"/>
    </source>
</evidence>
<dbReference type="Pfam" id="PF04892">
    <property type="entry name" value="VanZ"/>
    <property type="match status" value="1"/>
</dbReference>
<gene>
    <name evidence="3" type="ORF">NCCP691_07550</name>
</gene>
<feature type="domain" description="VanZ-like" evidence="2">
    <location>
        <begin position="39"/>
        <end position="143"/>
    </location>
</feature>
<comment type="caution">
    <text evidence="3">The sequence shown here is derived from an EMBL/GenBank/DDBJ whole genome shotgun (WGS) entry which is preliminary data.</text>
</comment>
<evidence type="ECO:0000313" key="3">
    <source>
        <dbReference type="EMBL" id="GIZ50741.1"/>
    </source>
</evidence>
<keyword evidence="1" id="KW-1133">Transmembrane helix</keyword>
<feature type="transmembrane region" description="Helical" evidence="1">
    <location>
        <begin position="293"/>
        <end position="312"/>
    </location>
</feature>
<dbReference type="Proteomes" id="UP000887222">
    <property type="component" value="Unassembled WGS sequence"/>
</dbReference>
<dbReference type="InterPro" id="IPR006976">
    <property type="entry name" value="VanZ-like"/>
</dbReference>
<evidence type="ECO:0000256" key="1">
    <source>
        <dbReference type="SAM" id="Phobius"/>
    </source>
</evidence>
<keyword evidence="1" id="KW-0472">Membrane</keyword>
<feature type="transmembrane region" description="Helical" evidence="1">
    <location>
        <begin position="259"/>
        <end position="281"/>
    </location>
</feature>